<dbReference type="Pfam" id="PF13372">
    <property type="entry name" value="Alginate_exp"/>
    <property type="match status" value="1"/>
</dbReference>
<protein>
    <recommendedName>
        <fullName evidence="2">Alginate export domain-containing protein</fullName>
    </recommendedName>
</protein>
<reference evidence="3 4" key="1">
    <citation type="submission" date="2022-08" db="EMBL/GenBank/DDBJ databases">
        <title>Bacterial and archaeal communities from various locations to study Microbial Dark Matter (Phase II).</title>
        <authorList>
            <person name="Stepanauskas R."/>
        </authorList>
    </citation>
    <scope>NUCLEOTIDE SEQUENCE [LARGE SCALE GENOMIC DNA]</scope>
    <source>
        <strain evidence="3 4">PD1</strain>
    </source>
</reference>
<dbReference type="Proteomes" id="UP001204798">
    <property type="component" value="Unassembled WGS sequence"/>
</dbReference>
<dbReference type="RefSeq" id="WP_259097018.1">
    <property type="nucleotide sequence ID" value="NZ_CP130454.1"/>
</dbReference>
<evidence type="ECO:0000313" key="4">
    <source>
        <dbReference type="Proteomes" id="UP001204798"/>
    </source>
</evidence>
<proteinExistence type="predicted"/>
<evidence type="ECO:0000256" key="1">
    <source>
        <dbReference type="SAM" id="SignalP"/>
    </source>
</evidence>
<keyword evidence="1" id="KW-0732">Signal</keyword>
<feature type="domain" description="Alginate export" evidence="2">
    <location>
        <begin position="117"/>
        <end position="454"/>
    </location>
</feature>
<feature type="signal peptide" evidence="1">
    <location>
        <begin position="1"/>
        <end position="19"/>
    </location>
</feature>
<keyword evidence="4" id="KW-1185">Reference proteome</keyword>
<evidence type="ECO:0000259" key="2">
    <source>
        <dbReference type="Pfam" id="PF13372"/>
    </source>
</evidence>
<organism evidence="3 4">
    <name type="scientific">Candidatus Fervidibacter sacchari</name>
    <dbReference type="NCBI Taxonomy" id="1448929"/>
    <lineage>
        <taxon>Bacteria</taxon>
        <taxon>Candidatus Fervidibacterota</taxon>
        <taxon>Candidatus Fervidibacter</taxon>
    </lineage>
</organism>
<dbReference type="InterPro" id="IPR025388">
    <property type="entry name" value="Alginate_export_dom"/>
</dbReference>
<feature type="chain" id="PRO_5045053236" description="Alginate export domain-containing protein" evidence="1">
    <location>
        <begin position="20"/>
        <end position="483"/>
    </location>
</feature>
<gene>
    <name evidence="3" type="ORF">M2350_002408</name>
</gene>
<comment type="caution">
    <text evidence="3">The sequence shown here is derived from an EMBL/GenBank/DDBJ whole genome shotgun (WGS) entry which is preliminary data.</text>
</comment>
<name>A0ABT2ERD0_9BACT</name>
<dbReference type="EMBL" id="JANUCP010000004">
    <property type="protein sequence ID" value="MCS3919991.1"/>
    <property type="molecule type" value="Genomic_DNA"/>
</dbReference>
<dbReference type="InterPro" id="IPR053728">
    <property type="entry name" value="Alginate_Permeability_Chnl"/>
</dbReference>
<evidence type="ECO:0000313" key="3">
    <source>
        <dbReference type="EMBL" id="MCS3919991.1"/>
    </source>
</evidence>
<accession>A0ABT2ERD0</accession>
<sequence>MKKWSILVAALMVIEVGVAQTSSLTTSVTWRVRVESWNFFDPGVAGVDNSYTFVASLLRAGVSGKVGKSQDWRLELSQVTFGGLPENAIAPAPAGDLGLGATYYRWNRGRDGSVFVKQAYWQWQNKTGKNSTLRIGRFEFGEGTERMPKDPTLSWLRRNRIQERLLGPFGFSHVQRSFDGILWTQDNWSDKRNRDTLTVALLRPTRGAFDLKGNDELKDVTVGYASWTFSPDDHSDARIFALWYYDKRKPPKVVKLDNRPIGERNNDTDNISIPSIGFHYIRTCPSKFGKTDFLLWGTWQVGKWGRLDQRAGALALELGHQWTKIRWQPWLRIGYFHSTGDEEPNDPDHQTFFQVLPTPRIYARTPIYNLMNNRNLFAQLMLKPSKKLSLRLDWHMLWLTKSEDFWYAGGGAFNHNSFGYIGRPSGGAKRLMDVLDLSIDYTPDPKTTWTLYLAKAWGKDVVRANFPAKDSAFYAYLEFVRRW</sequence>
<dbReference type="Gene3D" id="2.40.160.100">
    <property type="match status" value="1"/>
</dbReference>